<protein>
    <submittedName>
        <fullName evidence="1">Uncharacterized protein</fullName>
    </submittedName>
</protein>
<reference evidence="1 2" key="1">
    <citation type="journal article" date="2011" name="J. Bacteriol.">
        <title>Genome sequence of Halorhabdus tiamatea, the first archaeon isolated from a deep-sea anoxic brine lake.</title>
        <authorList>
            <person name="Antunes A."/>
            <person name="Alam I."/>
            <person name="Bajic V.B."/>
            <person name="Stingl U."/>
        </authorList>
    </citation>
    <scope>NUCLEOTIDE SEQUENCE [LARGE SCALE GENOMIC DNA]</scope>
    <source>
        <strain evidence="1 2">SARL4B</strain>
    </source>
</reference>
<dbReference type="Proteomes" id="UP000003861">
    <property type="component" value="Unassembled WGS sequence"/>
</dbReference>
<proteinExistence type="predicted"/>
<dbReference type="EMBL" id="AFNT02000069">
    <property type="protein sequence ID" value="ERJ04579.1"/>
    <property type="molecule type" value="Genomic_DNA"/>
</dbReference>
<organism evidence="1 2">
    <name type="scientific">Halorhabdus tiamatea SARL4B</name>
    <dbReference type="NCBI Taxonomy" id="1033806"/>
    <lineage>
        <taxon>Archaea</taxon>
        <taxon>Methanobacteriati</taxon>
        <taxon>Methanobacteriota</taxon>
        <taxon>Stenosarchaea group</taxon>
        <taxon>Halobacteria</taxon>
        <taxon>Halobacteriales</taxon>
        <taxon>Haloarculaceae</taxon>
        <taxon>Halorhabdus</taxon>
    </lineage>
</organism>
<evidence type="ECO:0000313" key="2">
    <source>
        <dbReference type="Proteomes" id="UP000003861"/>
    </source>
</evidence>
<comment type="caution">
    <text evidence="1">The sequence shown here is derived from an EMBL/GenBank/DDBJ whole genome shotgun (WGS) entry which is preliminary data.</text>
</comment>
<evidence type="ECO:0000313" key="1">
    <source>
        <dbReference type="EMBL" id="ERJ04579.1"/>
    </source>
</evidence>
<sequence length="32" mass="3606">MAYEPPTPQVEFSMEIVNRPGLSTESLSLLRL</sequence>
<gene>
    <name evidence="1" type="ORF">HLRTI_003457</name>
</gene>
<dbReference type="AlphaFoldDB" id="U2F7P9"/>
<name>U2F7P9_9EURY</name>
<reference evidence="1 2" key="2">
    <citation type="journal article" date="2013" name="PLoS ONE">
        <title>INDIGO - INtegrated Data Warehouse of MIcrobial GenOmes with Examples from the Red Sea Extremophiles.</title>
        <authorList>
            <person name="Alam I."/>
            <person name="Antunes A."/>
            <person name="Kamau A.A."/>
            <person name="Ba Alawi W."/>
            <person name="Kalkatawi M."/>
            <person name="Stingl U."/>
            <person name="Bajic V.B."/>
        </authorList>
    </citation>
    <scope>NUCLEOTIDE SEQUENCE [LARGE SCALE GENOMIC DNA]</scope>
    <source>
        <strain evidence="1 2">SARL4B</strain>
    </source>
</reference>
<accession>U2F7P9</accession>